<evidence type="ECO:0000256" key="11">
    <source>
        <dbReference type="SAM" id="Phobius"/>
    </source>
</evidence>
<evidence type="ECO:0000256" key="3">
    <source>
        <dbReference type="ARBA" id="ARBA00005745"/>
    </source>
</evidence>
<feature type="transmembrane region" description="Helical" evidence="11">
    <location>
        <begin position="221"/>
        <end position="239"/>
    </location>
</feature>
<feature type="domain" description="Type II secretion system protein GspF" evidence="12">
    <location>
        <begin position="69"/>
        <end position="191"/>
    </location>
</feature>
<evidence type="ECO:0000259" key="12">
    <source>
        <dbReference type="Pfam" id="PF00482"/>
    </source>
</evidence>
<keyword evidence="8 11" id="KW-0472">Membrane</keyword>
<feature type="transmembrane region" description="Helical" evidence="11">
    <location>
        <begin position="246"/>
        <end position="264"/>
    </location>
</feature>
<evidence type="ECO:0000256" key="10">
    <source>
        <dbReference type="RuleBase" id="RU003923"/>
    </source>
</evidence>
<feature type="transmembrane region" description="Helical" evidence="11">
    <location>
        <begin position="168"/>
        <end position="194"/>
    </location>
</feature>
<dbReference type="InterPro" id="IPR001992">
    <property type="entry name" value="T2SS_GspF/T4SS_PilC_CS"/>
</dbReference>
<feature type="transmembrane region" description="Helical" evidence="11">
    <location>
        <begin position="366"/>
        <end position="391"/>
    </location>
</feature>
<comment type="subcellular location">
    <subcellularLocation>
        <location evidence="10">Cell inner membrane</location>
        <topology evidence="10">Multi-pass membrane protein</topology>
    </subcellularLocation>
    <subcellularLocation>
        <location evidence="2">Cell membrane</location>
        <topology evidence="2">Multi-pass membrane protein</topology>
    </subcellularLocation>
</comment>
<evidence type="ECO:0000256" key="7">
    <source>
        <dbReference type="ARBA" id="ARBA00022989"/>
    </source>
</evidence>
<organism evidence="13 14">
    <name type="scientific">Yersinia proxima</name>
    <dbReference type="NCBI Taxonomy" id="2890316"/>
    <lineage>
        <taxon>Bacteria</taxon>
        <taxon>Pseudomonadati</taxon>
        <taxon>Pseudomonadota</taxon>
        <taxon>Gammaproteobacteria</taxon>
        <taxon>Enterobacterales</taxon>
        <taxon>Yersiniaceae</taxon>
        <taxon>Yersinia</taxon>
    </lineage>
</organism>
<comment type="similarity">
    <text evidence="3 10">Belongs to the GSP F family.</text>
</comment>
<evidence type="ECO:0000256" key="9">
    <source>
        <dbReference type="ARBA" id="ARBA00030750"/>
    </source>
</evidence>
<comment type="function">
    <text evidence="1">Component of the type II secretion system inner membrane complex required for the energy-dependent secretion of extracellular factors such as proteases and toxins from the periplasm.</text>
</comment>
<dbReference type="InterPro" id="IPR042094">
    <property type="entry name" value="T2SS_GspF_sf"/>
</dbReference>
<keyword evidence="5" id="KW-1003">Cell membrane</keyword>
<dbReference type="PROSITE" id="PS00874">
    <property type="entry name" value="T2SP_F"/>
    <property type="match status" value="1"/>
</dbReference>
<proteinExistence type="inferred from homology"/>
<keyword evidence="14" id="KW-1185">Reference proteome</keyword>
<accession>A0ABW9F236</accession>
<dbReference type="Proteomes" id="UP001629523">
    <property type="component" value="Unassembled WGS sequence"/>
</dbReference>
<sequence length="402" mass="46108">MPVFNYLAINRDGVKIKGSVEAESVFLARNTLYQRKLFLLKIKMKQRSIFSRWFKIYRFVSNKNLVLITRQMSILVSSSIPLNETLELIEKQNGNRNINNVIYEVRKKVQEGHSLSDSLSQFPFFFSSLYRTMVAVGEVSGHLDLALSNLAEHIEQVYKIKSKIIQSLIYPIVLIIISICIVIILLVIVIPSIIEQFILYDKSLPLSTRILILTSNWLEEYFFLMITIFVISFTILLRVSKIKKINIFLGFYCLKLPIFGKLIFNLNISRYLRMMFILASNGIDLIKAMEISCSVVTNLYVKSKLEVATRLVSEGGSVSSSLANGNIFPPMVLHMISSGERSGRLEFILDKIAESQEQELLHQINILMILLEPIIMLFMAVFIFLIVLSIFQPMLEMNNLVL</sequence>
<dbReference type="Gene3D" id="1.20.81.30">
    <property type="entry name" value="Type II secretion system (T2SS), domain F"/>
    <property type="match status" value="2"/>
</dbReference>
<comment type="caution">
    <text evidence="13">The sequence shown here is derived from an EMBL/GenBank/DDBJ whole genome shotgun (WGS) entry which is preliminary data.</text>
</comment>
<dbReference type="EMBL" id="JBBEST010000010">
    <property type="protein sequence ID" value="MFM1348267.1"/>
    <property type="molecule type" value="Genomic_DNA"/>
</dbReference>
<evidence type="ECO:0000256" key="8">
    <source>
        <dbReference type="ARBA" id="ARBA00023136"/>
    </source>
</evidence>
<evidence type="ECO:0000256" key="6">
    <source>
        <dbReference type="ARBA" id="ARBA00022692"/>
    </source>
</evidence>
<feature type="domain" description="Type II secretion system protein GspF" evidence="12">
    <location>
        <begin position="271"/>
        <end position="392"/>
    </location>
</feature>
<evidence type="ECO:0000256" key="2">
    <source>
        <dbReference type="ARBA" id="ARBA00004651"/>
    </source>
</evidence>
<dbReference type="PRINTS" id="PR00812">
    <property type="entry name" value="BCTERIALGSPF"/>
</dbReference>
<evidence type="ECO:0000313" key="14">
    <source>
        <dbReference type="Proteomes" id="UP001629523"/>
    </source>
</evidence>
<keyword evidence="6 10" id="KW-0812">Transmembrane</keyword>
<protein>
    <recommendedName>
        <fullName evidence="9">General secretion pathway protein F</fullName>
    </recommendedName>
</protein>
<evidence type="ECO:0000256" key="5">
    <source>
        <dbReference type="ARBA" id="ARBA00022475"/>
    </source>
</evidence>
<dbReference type="InterPro" id="IPR003004">
    <property type="entry name" value="GspF/PilC"/>
</dbReference>
<dbReference type="InterPro" id="IPR018076">
    <property type="entry name" value="T2SS_GspF_dom"/>
</dbReference>
<dbReference type="PANTHER" id="PTHR30012">
    <property type="entry name" value="GENERAL SECRETION PATHWAY PROTEIN"/>
    <property type="match status" value="1"/>
</dbReference>
<name>A0ABW9F236_9GAMM</name>
<dbReference type="PANTHER" id="PTHR30012:SF0">
    <property type="entry name" value="TYPE II SECRETION SYSTEM PROTEIN F-RELATED"/>
    <property type="match status" value="1"/>
</dbReference>
<keyword evidence="4 10" id="KW-0813">Transport</keyword>
<gene>
    <name evidence="13" type="ORF">WFP14_17100</name>
</gene>
<keyword evidence="7 11" id="KW-1133">Transmembrane helix</keyword>
<reference evidence="13 14" key="1">
    <citation type="journal article" date="2024" name="Infect. Genet. Evol.">
        <title>Characteristics and comparative genome analysis of Yersinia enterocolitica and related species associated with human infections in Switzerland 2019-2023.</title>
        <authorList>
            <person name="Stevens M.J.A."/>
            <person name="Horlbog J.A."/>
            <person name="Diethelm A."/>
            <person name="Stephan R."/>
            <person name="Nuesch-Inderbinen M."/>
        </authorList>
    </citation>
    <scope>NUCLEOTIDE SEQUENCE [LARGE SCALE GENOMIC DNA]</scope>
    <source>
        <strain evidence="13 14">N20-0302</strain>
    </source>
</reference>
<dbReference type="RefSeq" id="WP_408573678.1">
    <property type="nucleotide sequence ID" value="NZ_JBBEST010000010.1"/>
</dbReference>
<evidence type="ECO:0000313" key="13">
    <source>
        <dbReference type="EMBL" id="MFM1348267.1"/>
    </source>
</evidence>
<evidence type="ECO:0000256" key="1">
    <source>
        <dbReference type="ARBA" id="ARBA00002684"/>
    </source>
</evidence>
<evidence type="ECO:0000256" key="4">
    <source>
        <dbReference type="ARBA" id="ARBA00022448"/>
    </source>
</evidence>
<dbReference type="Pfam" id="PF00482">
    <property type="entry name" value="T2SSF"/>
    <property type="match status" value="2"/>
</dbReference>